<comment type="cofactor">
    <cofactor evidence="1">
        <name>heme</name>
        <dbReference type="ChEBI" id="CHEBI:30413"/>
    </cofactor>
</comment>
<organism evidence="8 9">
    <name type="scientific">Staphylococcus cohnii</name>
    <dbReference type="NCBI Taxonomy" id="29382"/>
    <lineage>
        <taxon>Bacteria</taxon>
        <taxon>Bacillati</taxon>
        <taxon>Bacillota</taxon>
        <taxon>Bacilli</taxon>
        <taxon>Bacillales</taxon>
        <taxon>Staphylococcaceae</taxon>
        <taxon>Staphylococcus</taxon>
        <taxon>Staphylococcus cohnii species complex</taxon>
    </lineage>
</organism>
<evidence type="ECO:0000313" key="8">
    <source>
        <dbReference type="EMBL" id="MDH5159068.1"/>
    </source>
</evidence>
<dbReference type="PANTHER" id="PTHR24286">
    <property type="entry name" value="CYTOCHROME P450 26"/>
    <property type="match status" value="1"/>
</dbReference>
<name>A0ABT6J2T4_9STAP</name>
<gene>
    <name evidence="8" type="ORF">P5X59_12350</name>
</gene>
<evidence type="ECO:0000256" key="3">
    <source>
        <dbReference type="ARBA" id="ARBA00022617"/>
    </source>
</evidence>
<keyword evidence="9" id="KW-1185">Reference proteome</keyword>
<reference evidence="8 9" key="1">
    <citation type="submission" date="2023-03" db="EMBL/GenBank/DDBJ databases">
        <title>Bacterial isolates from washroom surfaces on a university campus.</title>
        <authorList>
            <person name="Holman D.B."/>
            <person name="Gzyl K.E."/>
            <person name="Taheri A.E."/>
        </authorList>
    </citation>
    <scope>NUCLEOTIDE SEQUENCE [LARGE SCALE GENOMIC DNA]</scope>
    <source>
        <strain evidence="8 9">RD01</strain>
    </source>
</reference>
<keyword evidence="5" id="KW-0560">Oxidoreductase</keyword>
<evidence type="ECO:0000256" key="2">
    <source>
        <dbReference type="ARBA" id="ARBA00010617"/>
    </source>
</evidence>
<keyword evidence="6" id="KW-0408">Iron</keyword>
<keyword evidence="7" id="KW-0503">Monooxygenase</keyword>
<dbReference type="Pfam" id="PF00067">
    <property type="entry name" value="p450"/>
    <property type="match status" value="1"/>
</dbReference>
<evidence type="ECO:0000256" key="1">
    <source>
        <dbReference type="ARBA" id="ARBA00001971"/>
    </source>
</evidence>
<dbReference type="InterPro" id="IPR002401">
    <property type="entry name" value="Cyt_P450_E_grp-I"/>
</dbReference>
<evidence type="ECO:0000256" key="7">
    <source>
        <dbReference type="ARBA" id="ARBA00023033"/>
    </source>
</evidence>
<comment type="similarity">
    <text evidence="2">Belongs to the cytochrome P450 family.</text>
</comment>
<dbReference type="InterPro" id="IPR036396">
    <property type="entry name" value="Cyt_P450_sf"/>
</dbReference>
<dbReference type="PRINTS" id="PR00463">
    <property type="entry name" value="EP450I"/>
</dbReference>
<keyword evidence="4" id="KW-0479">Metal-binding</keyword>
<evidence type="ECO:0000256" key="6">
    <source>
        <dbReference type="ARBA" id="ARBA00023004"/>
    </source>
</evidence>
<sequence>MAKEMPKDGNLDHTLNLLKEGYYFIINRQESLSTNIFETNLLGEKVYCLIGSKGAKLFYDNELFRRSDAAPKRVEKTLFGKGGVQGLDGQEHYDRKSMFMGLMDKNAMQKIRTLVYKYWTKYFNDKSVPDQVKMYGAAKQIFLQTACEWTGVPLKENEVNKRASQLANLFESPAAIGLKHWKGRISRSNANKWIEKIVQDVRLGNLNVDENKALYQFTWHRDTNNELLETSVVAVEILNLLRPMTAVSVWVANTGLGMHQFPETAKQLKNGDDKDIEMFLQEIRRYYPFFPFAVARVKKDFEYEGFEFQKDTLTLLDLYGTNRYPNDWPNPKEFIPERFEKWEQTPFNFIPQGGGSYDFGHRCAGEFVTMAMMKATIGYLMTEITYDVPEQNFSFNFNNIPAIPSDGFIINNVQFYKS</sequence>
<comment type="caution">
    <text evidence="8">The sequence shown here is derived from an EMBL/GenBank/DDBJ whole genome shotgun (WGS) entry which is preliminary data.</text>
</comment>
<evidence type="ECO:0000313" key="9">
    <source>
        <dbReference type="Proteomes" id="UP001159200"/>
    </source>
</evidence>
<dbReference type="CDD" id="cd11067">
    <property type="entry name" value="CYP152"/>
    <property type="match status" value="1"/>
</dbReference>
<evidence type="ECO:0000256" key="4">
    <source>
        <dbReference type="ARBA" id="ARBA00022723"/>
    </source>
</evidence>
<dbReference type="Gene3D" id="1.10.630.10">
    <property type="entry name" value="Cytochrome P450"/>
    <property type="match status" value="1"/>
</dbReference>
<dbReference type="SUPFAM" id="SSF48264">
    <property type="entry name" value="Cytochrome P450"/>
    <property type="match status" value="1"/>
</dbReference>
<dbReference type="RefSeq" id="WP_280562321.1">
    <property type="nucleotide sequence ID" value="NZ_JAROYJ010000013.1"/>
</dbReference>
<dbReference type="EMBL" id="JAROYR010000026">
    <property type="protein sequence ID" value="MDH5159068.1"/>
    <property type="molecule type" value="Genomic_DNA"/>
</dbReference>
<protein>
    <submittedName>
        <fullName evidence="8">Cytochrome P450</fullName>
    </submittedName>
</protein>
<keyword evidence="3" id="KW-0349">Heme</keyword>
<accession>A0ABT6J2T4</accession>
<dbReference type="PANTHER" id="PTHR24286:SF24">
    <property type="entry name" value="LANOSTEROL 14-ALPHA DEMETHYLASE"/>
    <property type="match status" value="1"/>
</dbReference>
<dbReference type="InterPro" id="IPR001128">
    <property type="entry name" value="Cyt_P450"/>
</dbReference>
<evidence type="ECO:0000256" key="5">
    <source>
        <dbReference type="ARBA" id="ARBA00023002"/>
    </source>
</evidence>
<proteinExistence type="inferred from homology"/>
<dbReference type="Proteomes" id="UP001159200">
    <property type="component" value="Unassembled WGS sequence"/>
</dbReference>